<keyword evidence="11" id="KW-1185">Reference proteome</keyword>
<keyword evidence="4 7" id="KW-0863">Zinc-finger</keyword>
<dbReference type="RefSeq" id="XP_016929800.2">
    <property type="nucleotide sequence ID" value="XM_017074311.4"/>
</dbReference>
<evidence type="ECO:0000256" key="4">
    <source>
        <dbReference type="ARBA" id="ARBA00022771"/>
    </source>
</evidence>
<gene>
    <name evidence="12" type="primary">key</name>
</gene>
<name>A0AB39Z7N6_DROSZ</name>
<dbReference type="GO" id="GO:0043122">
    <property type="term" value="P:regulation of canonical NF-kappaB signal transduction"/>
    <property type="evidence" value="ECO:0007669"/>
    <property type="project" value="TreeGrafter"/>
</dbReference>
<protein>
    <submittedName>
        <fullName evidence="12">NF-kappa-B essential modulator isoform X2</fullName>
    </submittedName>
</protein>
<keyword evidence="2" id="KW-0963">Cytoplasm</keyword>
<dbReference type="GO" id="GO:0005634">
    <property type="term" value="C:nucleus"/>
    <property type="evidence" value="ECO:0007669"/>
    <property type="project" value="TreeGrafter"/>
</dbReference>
<evidence type="ECO:0000313" key="12">
    <source>
        <dbReference type="RefSeq" id="XP_016929800.2"/>
    </source>
</evidence>
<feature type="region of interest" description="Disordered" evidence="9">
    <location>
        <begin position="51"/>
        <end position="88"/>
    </location>
</feature>
<evidence type="ECO:0000313" key="11">
    <source>
        <dbReference type="Proteomes" id="UP001652628"/>
    </source>
</evidence>
<reference evidence="12" key="1">
    <citation type="submission" date="2025-08" db="UniProtKB">
        <authorList>
            <consortium name="RefSeq"/>
        </authorList>
    </citation>
    <scope>IDENTIFICATION</scope>
</reference>
<evidence type="ECO:0000256" key="5">
    <source>
        <dbReference type="ARBA" id="ARBA00022833"/>
    </source>
</evidence>
<dbReference type="InterPro" id="IPR034735">
    <property type="entry name" value="NEMO_ZF"/>
</dbReference>
<dbReference type="AlphaFoldDB" id="A0AB39Z7N6"/>
<dbReference type="Pfam" id="PF16516">
    <property type="entry name" value="CC2-LZ"/>
    <property type="match status" value="1"/>
</dbReference>
<keyword evidence="5" id="KW-0862">Zinc</keyword>
<dbReference type="GO" id="GO:0008270">
    <property type="term" value="F:zinc ion binding"/>
    <property type="evidence" value="ECO:0007669"/>
    <property type="project" value="UniProtKB-KW"/>
</dbReference>
<feature type="coiled-coil region" evidence="8">
    <location>
        <begin position="131"/>
        <end position="243"/>
    </location>
</feature>
<organism evidence="11 12">
    <name type="scientific">Drosophila suzukii</name>
    <name type="common">Spotted-wing drosophila fruit fly</name>
    <dbReference type="NCBI Taxonomy" id="28584"/>
    <lineage>
        <taxon>Eukaryota</taxon>
        <taxon>Metazoa</taxon>
        <taxon>Ecdysozoa</taxon>
        <taxon>Arthropoda</taxon>
        <taxon>Hexapoda</taxon>
        <taxon>Insecta</taxon>
        <taxon>Pterygota</taxon>
        <taxon>Neoptera</taxon>
        <taxon>Endopterygota</taxon>
        <taxon>Diptera</taxon>
        <taxon>Brachycera</taxon>
        <taxon>Muscomorpha</taxon>
        <taxon>Ephydroidea</taxon>
        <taxon>Drosophilidae</taxon>
        <taxon>Drosophila</taxon>
        <taxon>Sophophora</taxon>
    </lineage>
</organism>
<proteinExistence type="predicted"/>
<evidence type="ECO:0000256" key="6">
    <source>
        <dbReference type="ARBA" id="ARBA00023054"/>
    </source>
</evidence>
<keyword evidence="6 8" id="KW-0175">Coiled coil</keyword>
<dbReference type="GeneID" id="108009727"/>
<dbReference type="Gene3D" id="1.20.58.60">
    <property type="match status" value="1"/>
</dbReference>
<dbReference type="GO" id="GO:0070530">
    <property type="term" value="F:K63-linked polyubiquitin modification-dependent protein binding"/>
    <property type="evidence" value="ECO:0007669"/>
    <property type="project" value="InterPro"/>
</dbReference>
<evidence type="ECO:0000256" key="9">
    <source>
        <dbReference type="SAM" id="MobiDB-lite"/>
    </source>
</evidence>
<dbReference type="Gene3D" id="1.20.5.990">
    <property type="entry name" value="Nemo cc2-lz domain - 1d5 darpin complex"/>
    <property type="match status" value="1"/>
</dbReference>
<keyword evidence="3" id="KW-0479">Metal-binding</keyword>
<evidence type="ECO:0000256" key="3">
    <source>
        <dbReference type="ARBA" id="ARBA00022723"/>
    </source>
</evidence>
<feature type="coiled-coil region" evidence="8">
    <location>
        <begin position="271"/>
        <end position="333"/>
    </location>
</feature>
<sequence length="463" mass="52341">MIKTSQCYNGDSGAMSEEESFVILGSSPYSSLQPDVGSLVFDGLDDVQEAKEPVASTSNQQPVAAMASAPGSMTNSQVQPKSLDSGSSQHQSLAASFIMGEVPSDVLKNSVYSQFPSLCSLQASAEDVVKLQNMIAEYAALKSTLDKLNHTMLNYHKLTQQWRQEAADREQHCKNQLQECQAQVEQLRDENQKLKADLEAKMEQIKVVQDFSQKEQDELRQSVSEKKSLIDNMRVEIDKLQQLKMHSFEFVPEDGGKTDPDPDKALHYVQRDEHDRQVRDLQRQLSKLLAENLEINEMKKTYIEEIDCLKVNYTSAQELMDKMQRDINELKARDIQKQEVIEHLQTQNDIYRKDFEMERADREKNAGEKEQYLMDLRALQRRNQELIEALAESHKANKSGSASPSSSLSSSRSSLREDQRPVLDPTAAASRTSDTVLRCPICSKSFNALSVLQSHVNDCLDKN</sequence>
<evidence type="ECO:0000256" key="1">
    <source>
        <dbReference type="ARBA" id="ARBA00004496"/>
    </source>
</evidence>
<dbReference type="PANTHER" id="PTHR31553:SF1">
    <property type="entry name" value="NF-KAPPA-B ESSENTIAL MODULATOR"/>
    <property type="match status" value="1"/>
</dbReference>
<feature type="region of interest" description="Disordered" evidence="9">
    <location>
        <begin position="393"/>
        <end position="430"/>
    </location>
</feature>
<evidence type="ECO:0000259" key="10">
    <source>
        <dbReference type="PROSITE" id="PS51801"/>
    </source>
</evidence>
<dbReference type="PROSITE" id="PS51801">
    <property type="entry name" value="ZF_CCHC_NOA"/>
    <property type="match status" value="1"/>
</dbReference>
<dbReference type="PANTHER" id="PTHR31553">
    <property type="entry name" value="NF-KAPPA-B ESSENTIAL MODULATOR"/>
    <property type="match status" value="1"/>
</dbReference>
<comment type="subcellular location">
    <subcellularLocation>
        <location evidence="1">Cytoplasm</location>
    </subcellularLocation>
</comment>
<feature type="compositionally biased region" description="Low complexity" evidence="9">
    <location>
        <begin position="399"/>
        <end position="413"/>
    </location>
</feature>
<dbReference type="CDD" id="cd09803">
    <property type="entry name" value="UBAN"/>
    <property type="match status" value="1"/>
</dbReference>
<dbReference type="InterPro" id="IPR051301">
    <property type="entry name" value="Optineurin/NFkB_EssMod"/>
</dbReference>
<feature type="compositionally biased region" description="Polar residues" evidence="9">
    <location>
        <begin position="71"/>
        <end position="88"/>
    </location>
</feature>
<dbReference type="Proteomes" id="UP001652628">
    <property type="component" value="Chromosome 2R"/>
</dbReference>
<dbReference type="InterPro" id="IPR032419">
    <property type="entry name" value="CC2-LZ_dom"/>
</dbReference>
<feature type="domain" description="CCHC NOA-type" evidence="10">
    <location>
        <begin position="431"/>
        <end position="461"/>
    </location>
</feature>
<evidence type="ECO:0000256" key="2">
    <source>
        <dbReference type="ARBA" id="ARBA00022490"/>
    </source>
</evidence>
<evidence type="ECO:0000256" key="8">
    <source>
        <dbReference type="SAM" id="Coils"/>
    </source>
</evidence>
<accession>A0AB39Z7N6</accession>
<dbReference type="CTD" id="37967"/>
<dbReference type="GO" id="GO:0005737">
    <property type="term" value="C:cytoplasm"/>
    <property type="evidence" value="ECO:0007669"/>
    <property type="project" value="UniProtKB-SubCell"/>
</dbReference>
<evidence type="ECO:0000256" key="7">
    <source>
        <dbReference type="PROSITE-ProRule" id="PRU01142"/>
    </source>
</evidence>